<dbReference type="PANTHER" id="PTHR30619:SF1">
    <property type="entry name" value="RECOMBINATION PROTEIN 2"/>
    <property type="match status" value="1"/>
</dbReference>
<feature type="transmembrane region" description="Helical" evidence="6">
    <location>
        <begin position="29"/>
        <end position="44"/>
    </location>
</feature>
<sequence length="756" mass="82354">MQRGMVIPAALAALGAALLAWQSGDEGRLGPWVGALALIMLLIVSRSPRAIVWLAVGSWVFVAVHHQWQRQLPAGLAGEDLQVQVRVLTAEREADITRLTLAIQRCRAGANLPRCDALGRVRVSAYQDHPYAAGERWQLTLRLRAPHGFANPSSFDYAAWLWREGIHATGYVRATPSPRRLEAARPTLRTLALERLDRAPLEPRTKRWLAALSLGDSSQLTQEDWALLNATGTTHLVVISGLHVGLVASFVLLACRLIARLVTPLSWRLRAWPWWAAGAACIGYALLAGMGPPALRAMVMTLLGLWVLGGRHAPGPWQAWWLALVIVVALDPLAAWRPGLWLSFVAVAWLIVIWQGRTRPVGIKGWGYALVRTQLLLAPLMAAAVLIAFGRVAPGAPLVNLLAVPFVSLVMVPLALLGWLGAALPGVGDALWWGFGQSLGLFRWLLDATLALAPLWQPSAALRYPLAAAWLLVALCFGLAFVPGWLRAISLAVAGFLPFAHVPEALPPAALRVTVHDVGQGQLVELESARRRMLYDTGPRFRSGFMPLESLWAPGRHFDRVLVSHADSDHAGGVAALRREHQVAQWLAPRGETLAVEHRHCAQGVEWREDGIDYRVLWPLPGLNALSPNERSCVLEVRIGEHRLLITGDAGSDSERRFLGALEGRVDVLVAGHHGSNTSSGIQFVRATEPRHVVFSAGRGNAFGHPTDAVVRRFRAVGSCLWNTAHDGALTFVLRAGEDLEVSPQRAPGGGRRRCR</sequence>
<feature type="transmembrane region" description="Helical" evidence="6">
    <location>
        <begin position="271"/>
        <end position="295"/>
    </location>
</feature>
<evidence type="ECO:0000313" key="8">
    <source>
        <dbReference type="EMBL" id="MCB8889755.1"/>
    </source>
</evidence>
<dbReference type="InterPro" id="IPR025405">
    <property type="entry name" value="DUF4131"/>
</dbReference>
<comment type="caution">
    <text evidence="8">The sequence shown here is derived from an EMBL/GenBank/DDBJ whole genome shotgun (WGS) entry which is preliminary data.</text>
</comment>
<evidence type="ECO:0000256" key="3">
    <source>
        <dbReference type="ARBA" id="ARBA00022692"/>
    </source>
</evidence>
<proteinExistence type="predicted"/>
<feature type="transmembrane region" description="Helical" evidence="6">
    <location>
        <begin position="315"/>
        <end position="333"/>
    </location>
</feature>
<dbReference type="NCBIfam" id="TIGR00360">
    <property type="entry name" value="ComEC_N-term"/>
    <property type="match status" value="1"/>
</dbReference>
<evidence type="ECO:0000259" key="7">
    <source>
        <dbReference type="SMART" id="SM00849"/>
    </source>
</evidence>
<reference evidence="8 9" key="1">
    <citation type="journal article" date="2021" name="Sci. Rep.">
        <title>Genome analysis of a halophilic bacterium Halomonas malpeensis YU-PRIM-29(T) reveals its exopolysaccharide and pigment producing capabilities.</title>
        <authorList>
            <person name="Athmika"/>
            <person name="Ghate S.D."/>
            <person name="Arun A.B."/>
            <person name="Rao S.S."/>
            <person name="Kumar S.T.A."/>
            <person name="Kandiyil M.K."/>
            <person name="Saptami K."/>
            <person name="Rekha P.D."/>
        </authorList>
    </citation>
    <scope>NUCLEOTIDE SEQUENCE [LARGE SCALE GENOMIC DNA]</scope>
    <source>
        <strain evidence="9">prim 29</strain>
    </source>
</reference>
<dbReference type="Pfam" id="PF03772">
    <property type="entry name" value="Competence"/>
    <property type="match status" value="1"/>
</dbReference>
<dbReference type="Pfam" id="PF00753">
    <property type="entry name" value="Lactamase_B"/>
    <property type="match status" value="1"/>
</dbReference>
<name>A0ABS8DUN0_9GAMM</name>
<feature type="transmembrane region" description="Helical" evidence="6">
    <location>
        <begin position="369"/>
        <end position="389"/>
    </location>
</feature>
<evidence type="ECO:0000256" key="6">
    <source>
        <dbReference type="SAM" id="Phobius"/>
    </source>
</evidence>
<dbReference type="InterPro" id="IPR004477">
    <property type="entry name" value="ComEC_N"/>
</dbReference>
<dbReference type="PANTHER" id="PTHR30619">
    <property type="entry name" value="DNA INTERNALIZATION/COMPETENCE PROTEIN COMEC/REC2"/>
    <property type="match status" value="1"/>
</dbReference>
<dbReference type="InterPro" id="IPR035681">
    <property type="entry name" value="ComA-like_MBL"/>
</dbReference>
<dbReference type="RefSeq" id="WP_227390418.1">
    <property type="nucleotide sequence ID" value="NZ_JBHSCJ010000002.1"/>
</dbReference>
<protein>
    <submittedName>
        <fullName evidence="8">DNA internalization-related competence protein ComEC/Rec2</fullName>
    </submittedName>
</protein>
<feature type="transmembrane region" description="Helical" evidence="6">
    <location>
        <begin position="464"/>
        <end position="486"/>
    </location>
</feature>
<dbReference type="CDD" id="cd07731">
    <property type="entry name" value="ComA-like_MBL-fold"/>
    <property type="match status" value="1"/>
</dbReference>
<feature type="transmembrane region" description="Helical" evidence="6">
    <location>
        <begin position="430"/>
        <end position="452"/>
    </location>
</feature>
<dbReference type="SMART" id="SM00849">
    <property type="entry name" value="Lactamase_B"/>
    <property type="match status" value="1"/>
</dbReference>
<evidence type="ECO:0000256" key="4">
    <source>
        <dbReference type="ARBA" id="ARBA00022989"/>
    </source>
</evidence>
<dbReference type="SUPFAM" id="SSF56281">
    <property type="entry name" value="Metallo-hydrolase/oxidoreductase"/>
    <property type="match status" value="1"/>
</dbReference>
<feature type="domain" description="Metallo-beta-lactamase" evidence="7">
    <location>
        <begin position="520"/>
        <end position="699"/>
    </location>
</feature>
<feature type="transmembrane region" description="Helical" evidence="6">
    <location>
        <begin position="401"/>
        <end position="424"/>
    </location>
</feature>
<feature type="transmembrane region" description="Helical" evidence="6">
    <location>
        <begin position="236"/>
        <end position="259"/>
    </location>
</feature>
<keyword evidence="9" id="KW-1185">Reference proteome</keyword>
<dbReference type="Gene3D" id="3.60.15.10">
    <property type="entry name" value="Ribonuclease Z/Hydroxyacylglutathione hydrolase-like"/>
    <property type="match status" value="1"/>
</dbReference>
<keyword evidence="2" id="KW-1003">Cell membrane</keyword>
<dbReference type="Proteomes" id="UP001319882">
    <property type="component" value="Unassembled WGS sequence"/>
</dbReference>
<comment type="subcellular location">
    <subcellularLocation>
        <location evidence="1">Cell membrane</location>
        <topology evidence="1">Multi-pass membrane protein</topology>
    </subcellularLocation>
</comment>
<keyword evidence="4 6" id="KW-1133">Transmembrane helix</keyword>
<evidence type="ECO:0000256" key="1">
    <source>
        <dbReference type="ARBA" id="ARBA00004651"/>
    </source>
</evidence>
<evidence type="ECO:0000313" key="9">
    <source>
        <dbReference type="Proteomes" id="UP001319882"/>
    </source>
</evidence>
<dbReference type="InterPro" id="IPR004797">
    <property type="entry name" value="Competence_ComEC/Rec2"/>
</dbReference>
<keyword evidence="3 6" id="KW-0812">Transmembrane</keyword>
<dbReference type="NCBIfam" id="TIGR00361">
    <property type="entry name" value="ComEC_Rec2"/>
    <property type="match status" value="1"/>
</dbReference>
<dbReference type="InterPro" id="IPR036866">
    <property type="entry name" value="RibonucZ/Hydroxyglut_hydro"/>
</dbReference>
<feature type="transmembrane region" description="Helical" evidence="6">
    <location>
        <begin position="340"/>
        <end position="357"/>
    </location>
</feature>
<accession>A0ABS8DUN0</accession>
<keyword evidence="5 6" id="KW-0472">Membrane</keyword>
<evidence type="ECO:0000256" key="2">
    <source>
        <dbReference type="ARBA" id="ARBA00022475"/>
    </source>
</evidence>
<dbReference type="InterPro" id="IPR052159">
    <property type="entry name" value="Competence_DNA_uptake"/>
</dbReference>
<dbReference type="InterPro" id="IPR001279">
    <property type="entry name" value="Metallo-B-lactamas"/>
</dbReference>
<organism evidence="8 9">
    <name type="scientific">Vreelandella malpeensis</name>
    <dbReference type="NCBI Taxonomy" id="1172368"/>
    <lineage>
        <taxon>Bacteria</taxon>
        <taxon>Pseudomonadati</taxon>
        <taxon>Pseudomonadota</taxon>
        <taxon>Gammaproteobacteria</taxon>
        <taxon>Oceanospirillales</taxon>
        <taxon>Halomonadaceae</taxon>
        <taxon>Vreelandella</taxon>
    </lineage>
</organism>
<evidence type="ECO:0000256" key="5">
    <source>
        <dbReference type="ARBA" id="ARBA00023136"/>
    </source>
</evidence>
<dbReference type="Pfam" id="PF13567">
    <property type="entry name" value="DUF4131"/>
    <property type="match status" value="1"/>
</dbReference>
<feature type="transmembrane region" description="Helical" evidence="6">
    <location>
        <begin position="51"/>
        <end position="68"/>
    </location>
</feature>
<gene>
    <name evidence="8" type="ORF">GEV37_11580</name>
</gene>
<dbReference type="EMBL" id="WHVL01000004">
    <property type="protein sequence ID" value="MCB8889755.1"/>
    <property type="molecule type" value="Genomic_DNA"/>
</dbReference>